<dbReference type="eggNOG" id="KOG1282">
    <property type="taxonomic scope" value="Eukaryota"/>
</dbReference>
<protein>
    <recommendedName>
        <fullName evidence="7">Carboxypeptidase</fullName>
        <ecNumber evidence="7">3.4.16.-</ecNumber>
    </recommendedName>
</protein>
<feature type="chain" id="PRO_5005130631" description="Carboxypeptidase" evidence="7">
    <location>
        <begin position="20"/>
        <end position="545"/>
    </location>
</feature>
<dbReference type="PANTHER" id="PTHR11802:SF479">
    <property type="entry name" value="CARBOXYPEPTIDASE"/>
    <property type="match status" value="1"/>
</dbReference>
<evidence type="ECO:0000256" key="7">
    <source>
        <dbReference type="RuleBase" id="RU361156"/>
    </source>
</evidence>
<dbReference type="PRINTS" id="PR00724">
    <property type="entry name" value="CRBOXYPTASEC"/>
</dbReference>
<feature type="signal peptide" evidence="7">
    <location>
        <begin position="1"/>
        <end position="19"/>
    </location>
</feature>
<dbReference type="InterPro" id="IPR018202">
    <property type="entry name" value="Ser_caboxypep_ser_AS"/>
</dbReference>
<dbReference type="Gene3D" id="3.40.50.1820">
    <property type="entry name" value="alpha/beta hydrolase"/>
    <property type="match status" value="1"/>
</dbReference>
<dbReference type="Pfam" id="PF00450">
    <property type="entry name" value="Peptidase_S10"/>
    <property type="match status" value="1"/>
</dbReference>
<keyword evidence="4 7" id="KW-0732">Signal</keyword>
<dbReference type="OrthoDB" id="443318at2759"/>
<dbReference type="PANTHER" id="PTHR11802">
    <property type="entry name" value="SERINE PROTEASE FAMILY S10 SERINE CARBOXYPEPTIDASE"/>
    <property type="match status" value="1"/>
</dbReference>
<evidence type="ECO:0000256" key="4">
    <source>
        <dbReference type="ARBA" id="ARBA00022729"/>
    </source>
</evidence>
<dbReference type="EC" id="3.4.16.-" evidence="7"/>
<dbReference type="InParanoid" id="F9WW81"/>
<dbReference type="InterPro" id="IPR001563">
    <property type="entry name" value="Peptidase_S10"/>
</dbReference>
<dbReference type="RefSeq" id="XP_003855991.1">
    <property type="nucleotide sequence ID" value="XM_003855943.1"/>
</dbReference>
<evidence type="ECO:0000256" key="3">
    <source>
        <dbReference type="ARBA" id="ARBA00022670"/>
    </source>
</evidence>
<dbReference type="GeneID" id="13403930"/>
<dbReference type="GO" id="GO:0006508">
    <property type="term" value="P:proteolysis"/>
    <property type="evidence" value="ECO:0007669"/>
    <property type="project" value="UniProtKB-KW"/>
</dbReference>
<dbReference type="GO" id="GO:0004185">
    <property type="term" value="F:serine-type carboxypeptidase activity"/>
    <property type="evidence" value="ECO:0007669"/>
    <property type="project" value="UniProtKB-UniRule"/>
</dbReference>
<evidence type="ECO:0000313" key="8">
    <source>
        <dbReference type="EMBL" id="EGP90967.1"/>
    </source>
</evidence>
<evidence type="ECO:0000256" key="1">
    <source>
        <dbReference type="ARBA" id="ARBA00009431"/>
    </source>
</evidence>
<dbReference type="InterPro" id="IPR029058">
    <property type="entry name" value="AB_hydrolase_fold"/>
</dbReference>
<dbReference type="EMBL" id="CM001196">
    <property type="protein sequence ID" value="EGP90967.1"/>
    <property type="molecule type" value="Genomic_DNA"/>
</dbReference>
<dbReference type="Proteomes" id="UP000008062">
    <property type="component" value="Chromosome 1"/>
</dbReference>
<keyword evidence="5 7" id="KW-0378">Hydrolase</keyword>
<reference evidence="8 9" key="1">
    <citation type="journal article" date="2011" name="PLoS Genet.">
        <title>Finished genome of the fungal wheat pathogen Mycosphaerella graminicola reveals dispensome structure, chromosome plasticity, and stealth pathogenesis.</title>
        <authorList>
            <person name="Goodwin S.B."/>
            <person name="Ben M'barek S."/>
            <person name="Dhillon B."/>
            <person name="Wittenberg A.H.J."/>
            <person name="Crane C.F."/>
            <person name="Hane J.K."/>
            <person name="Foster A.J."/>
            <person name="Van der Lee T.A.J."/>
            <person name="Grimwood J."/>
            <person name="Aerts A."/>
            <person name="Antoniw J."/>
            <person name="Bailey A."/>
            <person name="Bluhm B."/>
            <person name="Bowler J."/>
            <person name="Bristow J."/>
            <person name="van der Burgt A."/>
            <person name="Canto-Canche B."/>
            <person name="Churchill A.C.L."/>
            <person name="Conde-Ferraez L."/>
            <person name="Cools H.J."/>
            <person name="Coutinho P.M."/>
            <person name="Csukai M."/>
            <person name="Dehal P."/>
            <person name="De Wit P."/>
            <person name="Donzelli B."/>
            <person name="van de Geest H.C."/>
            <person name="van Ham R.C.H.J."/>
            <person name="Hammond-Kosack K.E."/>
            <person name="Henrissat B."/>
            <person name="Kilian A."/>
            <person name="Kobayashi A.K."/>
            <person name="Koopmann E."/>
            <person name="Kourmpetis Y."/>
            <person name="Kuzniar A."/>
            <person name="Lindquist E."/>
            <person name="Lombard V."/>
            <person name="Maliepaard C."/>
            <person name="Martins N."/>
            <person name="Mehrabi R."/>
            <person name="Nap J.P.H."/>
            <person name="Ponomarenko A."/>
            <person name="Rudd J.J."/>
            <person name="Salamov A."/>
            <person name="Schmutz J."/>
            <person name="Schouten H.J."/>
            <person name="Shapiro H."/>
            <person name="Stergiopoulos I."/>
            <person name="Torriani S.F.F."/>
            <person name="Tu H."/>
            <person name="de Vries R.P."/>
            <person name="Waalwijk C."/>
            <person name="Ware S.B."/>
            <person name="Wiebenga A."/>
            <person name="Zwiers L.-H."/>
            <person name="Oliver R.P."/>
            <person name="Grigoriev I.V."/>
            <person name="Kema G.H.J."/>
        </authorList>
    </citation>
    <scope>NUCLEOTIDE SEQUENCE [LARGE SCALE GENOMIC DNA]</scope>
    <source>
        <strain evidence="9">CBS 115943 / IPO323</strain>
    </source>
</reference>
<accession>F9WW81</accession>
<dbReference type="PROSITE" id="PS00560">
    <property type="entry name" value="CARBOXYPEPT_SER_HIS"/>
    <property type="match status" value="1"/>
</dbReference>
<dbReference type="OMA" id="LMSTCDF"/>
<keyword evidence="9" id="KW-1185">Reference proteome</keyword>
<comment type="similarity">
    <text evidence="1 7">Belongs to the peptidase S10 family.</text>
</comment>
<evidence type="ECO:0000313" key="9">
    <source>
        <dbReference type="Proteomes" id="UP000008062"/>
    </source>
</evidence>
<gene>
    <name evidence="8" type="ORF">MYCGRDRAFT_106874</name>
</gene>
<evidence type="ECO:0000256" key="6">
    <source>
        <dbReference type="ARBA" id="ARBA00023180"/>
    </source>
</evidence>
<keyword evidence="2 7" id="KW-0121">Carboxypeptidase</keyword>
<keyword evidence="3 7" id="KW-0645">Protease</keyword>
<keyword evidence="6" id="KW-0325">Glycoprotein</keyword>
<dbReference type="InterPro" id="IPR033124">
    <property type="entry name" value="Ser_caboxypep_his_AS"/>
</dbReference>
<evidence type="ECO:0000256" key="2">
    <source>
        <dbReference type="ARBA" id="ARBA00022645"/>
    </source>
</evidence>
<dbReference type="VEuPathDB" id="FungiDB:ZTRI_1.343"/>
<dbReference type="KEGG" id="ztr:MYCGRDRAFT_106874"/>
<dbReference type="HOGENOM" id="CLU_008523_12_3_1"/>
<dbReference type="FunFam" id="3.40.50.1820:FF:000118">
    <property type="entry name" value="Carboxypeptidase"/>
    <property type="match status" value="1"/>
</dbReference>
<evidence type="ECO:0000256" key="5">
    <source>
        <dbReference type="ARBA" id="ARBA00022801"/>
    </source>
</evidence>
<organism evidence="8 9">
    <name type="scientific">Zymoseptoria tritici (strain CBS 115943 / IPO323)</name>
    <name type="common">Speckled leaf blotch fungus</name>
    <name type="synonym">Septoria tritici</name>
    <dbReference type="NCBI Taxonomy" id="336722"/>
    <lineage>
        <taxon>Eukaryota</taxon>
        <taxon>Fungi</taxon>
        <taxon>Dikarya</taxon>
        <taxon>Ascomycota</taxon>
        <taxon>Pezizomycotina</taxon>
        <taxon>Dothideomycetes</taxon>
        <taxon>Dothideomycetidae</taxon>
        <taxon>Mycosphaerellales</taxon>
        <taxon>Mycosphaerellaceae</taxon>
        <taxon>Zymoseptoria</taxon>
    </lineage>
</organism>
<dbReference type="AlphaFoldDB" id="F9WW81"/>
<dbReference type="SUPFAM" id="SSF53474">
    <property type="entry name" value="alpha/beta-Hydrolases"/>
    <property type="match status" value="1"/>
</dbReference>
<sequence>MRFLSFVAASCALADVALAGGDARHVRKITSPNMERRKRAARSVPRDVSTSNSAAETTYIIPQTAQTDKFKVNGSAIPNVDFDIGETYAGLLPISQDEGAGELYFWFHPSANEQADDEILIWLNGGPGCSSLEGLLQENGKFIWQYGTYKPVENPYNWANLTNIVWIEQPAGTGFSPRGNTPNATNEVEAAEQFLGFWKNFVDTFQLHNRKVFLTGESYAGQYVPYIADAMHNATNTTYFNVDSIMIYDPYITYDVVMNDIPAVPFVDYWAKLFNLNNTFMDHLHEKYESCGYKDFMDLAMTFPPNGTLPTPPDYLGQDDSCRLFNEIYSAAILVNPCWDMYQVATTCPLLWDVLGYPGTIGYQPEGADIYFNRTDVQKVINAPLQEWQECIDGVLDVDNDSPASGLSVLPRVIEKNKRSIIVHAELDFKLILNGTIMAIQNMTWNGAQGFSKPPCDWEDFYVPYHEELNQGSLAGAGNFGKWHTERGLTFSTVVLSGHMVPQYAPSAAYRQLEFLLGRIEDLSVVSDFTTQTGDFGNNATIAMY</sequence>
<proteinExistence type="inferred from homology"/>
<dbReference type="PROSITE" id="PS00131">
    <property type="entry name" value="CARBOXYPEPT_SER_SER"/>
    <property type="match status" value="1"/>
</dbReference>
<name>F9WW81_ZYMTI</name>